<dbReference type="Proteomes" id="UP001596364">
    <property type="component" value="Unassembled WGS sequence"/>
</dbReference>
<comment type="caution">
    <text evidence="9">The sequence shown here is derived from an EMBL/GenBank/DDBJ whole genome shotgun (WGS) entry which is preliminary data.</text>
</comment>
<dbReference type="PANTHER" id="PTHR35093">
    <property type="entry name" value="OUTER MEMBRANE PROTEIN NMB0088-RELATED"/>
    <property type="match status" value="1"/>
</dbReference>
<dbReference type="RefSeq" id="WP_254426584.1">
    <property type="nucleotide sequence ID" value="NZ_JBHSUS010000001.1"/>
</dbReference>
<keyword evidence="10" id="KW-1185">Reference proteome</keyword>
<evidence type="ECO:0000256" key="5">
    <source>
        <dbReference type="ARBA" id="ARBA00022729"/>
    </source>
</evidence>
<dbReference type="InterPro" id="IPR005017">
    <property type="entry name" value="OMPP1/FadL/TodX"/>
</dbReference>
<name>A0ABW1XR64_9ALTE</name>
<evidence type="ECO:0000256" key="3">
    <source>
        <dbReference type="ARBA" id="ARBA00022452"/>
    </source>
</evidence>
<evidence type="ECO:0000256" key="8">
    <source>
        <dbReference type="SAM" id="SignalP"/>
    </source>
</evidence>
<evidence type="ECO:0000256" key="4">
    <source>
        <dbReference type="ARBA" id="ARBA00022692"/>
    </source>
</evidence>
<dbReference type="Pfam" id="PF03349">
    <property type="entry name" value="Toluene_X"/>
    <property type="match status" value="1"/>
</dbReference>
<reference evidence="10" key="1">
    <citation type="journal article" date="2019" name="Int. J. Syst. Evol. Microbiol.">
        <title>The Global Catalogue of Microorganisms (GCM) 10K type strain sequencing project: providing services to taxonomists for standard genome sequencing and annotation.</title>
        <authorList>
            <consortium name="The Broad Institute Genomics Platform"/>
            <consortium name="The Broad Institute Genome Sequencing Center for Infectious Disease"/>
            <person name="Wu L."/>
            <person name="Ma J."/>
        </authorList>
    </citation>
    <scope>NUCLEOTIDE SEQUENCE [LARGE SCALE GENOMIC DNA]</scope>
    <source>
        <strain evidence="10">CGMCC 1.16031</strain>
    </source>
</reference>
<keyword evidence="3" id="KW-1134">Transmembrane beta strand</keyword>
<evidence type="ECO:0000313" key="10">
    <source>
        <dbReference type="Proteomes" id="UP001596364"/>
    </source>
</evidence>
<feature type="signal peptide" evidence="8">
    <location>
        <begin position="1"/>
        <end position="22"/>
    </location>
</feature>
<evidence type="ECO:0000256" key="7">
    <source>
        <dbReference type="ARBA" id="ARBA00023237"/>
    </source>
</evidence>
<sequence length="425" mass="45286">MRINKLSLAVLTAVTCSSQVFAAGFQINEHSANGLGRAFAGQAATPENASVLATNPAAMTQFNQRQISATLSYIDPELDIIGEVTTTIGATPVTLPATEHNVADGAFVPALFYTAPVNEQLSWGLGIFANYGLSTDYSEQFNALNFADYASVKTVTFNPAIAYKISPELSVGFGLNAVYGEAEIKTSVPAYLSAATGGALPANGKMLALAGDDWAYGWNAGVFYTPAAGTHIALSYRGKTDLNLAGDIESDLVAALNQGGQLTLPLPAIAEFAVGQAINDKLSVQFSLTHTQWSAFKQLEAELDSGLVVPVKEENFESTLRGALGVTYQYSSELTLRAGYAYDDGAVSIENRTISIPDTDRQWFTLGASYKLSNDASIDFAYGYLQGREAKVHEQQQLNAFISSELNAIQHAEAHVLSVQYSLAL</sequence>
<dbReference type="Gene3D" id="2.40.160.60">
    <property type="entry name" value="Outer membrane protein transport protein (OMPP1/FadL/TodX)"/>
    <property type="match status" value="1"/>
</dbReference>
<evidence type="ECO:0000256" key="1">
    <source>
        <dbReference type="ARBA" id="ARBA00004571"/>
    </source>
</evidence>
<accession>A0ABW1XR64</accession>
<gene>
    <name evidence="9" type="ORF">ACFP85_13760</name>
</gene>
<comment type="subcellular location">
    <subcellularLocation>
        <location evidence="1">Cell outer membrane</location>
        <topology evidence="1">Multi-pass membrane protein</topology>
    </subcellularLocation>
</comment>
<evidence type="ECO:0000313" key="9">
    <source>
        <dbReference type="EMBL" id="MFC6441214.1"/>
    </source>
</evidence>
<proteinExistence type="inferred from homology"/>
<keyword evidence="5 8" id="KW-0732">Signal</keyword>
<keyword evidence="7" id="KW-0998">Cell outer membrane</keyword>
<dbReference type="EMBL" id="JBHSUS010000001">
    <property type="protein sequence ID" value="MFC6441214.1"/>
    <property type="molecule type" value="Genomic_DNA"/>
</dbReference>
<comment type="similarity">
    <text evidence="2">Belongs to the OmpP1/FadL family.</text>
</comment>
<protein>
    <submittedName>
        <fullName evidence="9">OmpP1/FadL family transporter</fullName>
    </submittedName>
</protein>
<evidence type="ECO:0000256" key="6">
    <source>
        <dbReference type="ARBA" id="ARBA00023136"/>
    </source>
</evidence>
<organism evidence="9 10">
    <name type="scientific">Pseudobowmanella zhangzhouensis</name>
    <dbReference type="NCBI Taxonomy" id="1537679"/>
    <lineage>
        <taxon>Bacteria</taxon>
        <taxon>Pseudomonadati</taxon>
        <taxon>Pseudomonadota</taxon>
        <taxon>Gammaproteobacteria</taxon>
        <taxon>Alteromonadales</taxon>
        <taxon>Alteromonadaceae</taxon>
    </lineage>
</organism>
<keyword evidence="6" id="KW-0472">Membrane</keyword>
<feature type="chain" id="PRO_5047382829" evidence="8">
    <location>
        <begin position="23"/>
        <end position="425"/>
    </location>
</feature>
<keyword evidence="4" id="KW-0812">Transmembrane</keyword>
<evidence type="ECO:0000256" key="2">
    <source>
        <dbReference type="ARBA" id="ARBA00008163"/>
    </source>
</evidence>
<dbReference type="PANTHER" id="PTHR35093:SF3">
    <property type="entry name" value="LONG-CHAIN FATTY ACID TRANSPORT PROTEIN"/>
    <property type="match status" value="1"/>
</dbReference>
<dbReference type="SUPFAM" id="SSF56935">
    <property type="entry name" value="Porins"/>
    <property type="match status" value="1"/>
</dbReference>